<name>A0A015UG99_BACFG</name>
<reference evidence="3 4" key="1">
    <citation type="submission" date="2014-02" db="EMBL/GenBank/DDBJ databases">
        <authorList>
            <person name="Sears C."/>
            <person name="Carroll K."/>
            <person name="Sack B.R."/>
            <person name="Qadri F."/>
            <person name="Myers L.L."/>
            <person name="Chung G.-T."/>
            <person name="Escheverria P."/>
            <person name="Fraser C.M."/>
            <person name="Sadzewicz L."/>
            <person name="Shefchek K.A."/>
            <person name="Tallon L."/>
            <person name="Das S.P."/>
            <person name="Daugherty S."/>
            <person name="Mongodin E.F."/>
        </authorList>
    </citation>
    <scope>NUCLEOTIDE SEQUENCE [LARGE SCALE GENOMIC DNA]</scope>
    <source>
        <strain evidence="4">3988T(B)14</strain>
    </source>
</reference>
<feature type="signal peptide" evidence="1">
    <location>
        <begin position="1"/>
        <end position="20"/>
    </location>
</feature>
<dbReference type="EMBL" id="JGCY01000383">
    <property type="protein sequence ID" value="EXY72978.1"/>
    <property type="molecule type" value="Genomic_DNA"/>
</dbReference>
<dbReference type="AlphaFoldDB" id="A0A015UG99"/>
<dbReference type="PATRIC" id="fig|1339315.3.peg.3989"/>
<sequence length="690" mass="76700">MKRNVSLLKYALLIALCCVACVNEKDLYEPSGGDPGETEELDLSFKFALRSDKQIHISVTRADGKAAEGIGVGVYLQQPYEEDGIISGKPLYMGYTDGNGQIDATISVPANSDKLYVASLTAGYPGMQEMDVQPSMTCNLTATAFQIKTATTRMVATRSETGLDVPVDQKLSNLYELYSPYTDSEIGKDGIPLLNASPLVTKEELSAKFLNLMNSWYPEQKNVQDVDLKKSSDLVVTDELGAEVWATYVGDGGFYVNNATVYNVLAYYSYQEGELGRREDIQGHRMTLLLPNTHQQKCPSGLKVQLLYWDGKQYSKVFPKGARIGFAVARDGLNIANVNAANGGVNSKSSYKFKNQTFPNGDVNGFYYSTPSLNATKRTNAVIRNVPDYNCCIMGFDIRPYDDPKADYDFNDVMIKLTASPVSAIKPEEDIPVIDEFTPSEAVYGTLAFEDQWPKMGDYDFNDFVMNYSYELEKGDNNMITALKLTFTPIAKGAASWTHIGVGIELPLSADNIDEAKSEGATLEEGNDRATFIVWNDVNTAFGTTEGYVNTEGAAVGVSAIPVEVTVRLKTPVSSLLTQKFNPFIFVNSRQREIHLVDYKPTKHADTSLFGTENDRSDPGAEVYYRMDNRYPWALDFPRKEDSSPAWNYPKERVIITKAYPNYEKWVLDQSNLSWFDASVSGNVNKEFLY</sequence>
<organism evidence="3 4">
    <name type="scientific">Bacteroides fragilis str. 3988T(B)14</name>
    <dbReference type="NCBI Taxonomy" id="1339315"/>
    <lineage>
        <taxon>Bacteria</taxon>
        <taxon>Pseudomonadati</taxon>
        <taxon>Bacteroidota</taxon>
        <taxon>Bacteroidia</taxon>
        <taxon>Bacteroidales</taxon>
        <taxon>Bacteroidaceae</taxon>
        <taxon>Bacteroides</taxon>
    </lineage>
</organism>
<feature type="domain" description="DUF4842" evidence="2">
    <location>
        <begin position="478"/>
        <end position="675"/>
    </location>
</feature>
<evidence type="ECO:0000313" key="4">
    <source>
        <dbReference type="Proteomes" id="UP000020529"/>
    </source>
</evidence>
<proteinExistence type="predicted"/>
<dbReference type="NCBIfam" id="TIGR04456">
    <property type="entry name" value="LruC_dom"/>
    <property type="match status" value="1"/>
</dbReference>
<protein>
    <recommendedName>
        <fullName evidence="2">DUF4842 domain-containing protein</fullName>
    </recommendedName>
</protein>
<evidence type="ECO:0000313" key="3">
    <source>
        <dbReference type="EMBL" id="EXY72978.1"/>
    </source>
</evidence>
<evidence type="ECO:0000259" key="2">
    <source>
        <dbReference type="Pfam" id="PF16130"/>
    </source>
</evidence>
<dbReference type="InterPro" id="IPR031025">
    <property type="entry name" value="LruC_dom"/>
</dbReference>
<accession>A0A015UG99</accession>
<dbReference type="Pfam" id="PF16130">
    <property type="entry name" value="DUF4842"/>
    <property type="match status" value="1"/>
</dbReference>
<comment type="caution">
    <text evidence="3">The sequence shown here is derived from an EMBL/GenBank/DDBJ whole genome shotgun (WGS) entry which is preliminary data.</text>
</comment>
<dbReference type="InterPro" id="IPR032295">
    <property type="entry name" value="DUF4842"/>
</dbReference>
<dbReference type="Proteomes" id="UP000020529">
    <property type="component" value="Unassembled WGS sequence"/>
</dbReference>
<evidence type="ECO:0000256" key="1">
    <source>
        <dbReference type="SAM" id="SignalP"/>
    </source>
</evidence>
<feature type="chain" id="PRO_5001477148" description="DUF4842 domain-containing protein" evidence="1">
    <location>
        <begin position="21"/>
        <end position="690"/>
    </location>
</feature>
<gene>
    <name evidence="3" type="ORF">M124_3325</name>
</gene>
<dbReference type="RefSeq" id="WP_022348379.1">
    <property type="nucleotide sequence ID" value="NZ_JGCY01000383.1"/>
</dbReference>
<keyword evidence="1" id="KW-0732">Signal</keyword>